<feature type="active site" evidence="1">
    <location>
        <position position="192"/>
    </location>
</feature>
<name>A0A6B2G083_MYXSQ</name>
<evidence type="ECO:0000256" key="1">
    <source>
        <dbReference type="PROSITE-ProRule" id="PRU00276"/>
    </source>
</evidence>
<dbReference type="InterPro" id="IPR001590">
    <property type="entry name" value="Peptidase_M12B"/>
</dbReference>
<dbReference type="InterPro" id="IPR024079">
    <property type="entry name" value="MetalloPept_cat_dom_sf"/>
</dbReference>
<dbReference type="PANTHER" id="PTHR11905">
    <property type="entry name" value="ADAM A DISINTEGRIN AND METALLOPROTEASE DOMAIN"/>
    <property type="match status" value="1"/>
</dbReference>
<keyword evidence="1" id="KW-0479">Metal-binding</keyword>
<dbReference type="GO" id="GO:0007229">
    <property type="term" value="P:integrin-mediated signaling pathway"/>
    <property type="evidence" value="ECO:0007669"/>
    <property type="project" value="UniProtKB-KW"/>
</dbReference>
<keyword evidence="2" id="KW-0732">Signal</keyword>
<dbReference type="GO" id="GO:0004222">
    <property type="term" value="F:metalloendopeptidase activity"/>
    <property type="evidence" value="ECO:0007669"/>
    <property type="project" value="InterPro"/>
</dbReference>
<proteinExistence type="predicted"/>
<evidence type="ECO:0000259" key="3">
    <source>
        <dbReference type="PROSITE" id="PS50215"/>
    </source>
</evidence>
<sequence length="236" mass="27472">MGNRYIMLVAFVLISTNMYTRSSLLGKPEEVHNKKSEQKKSSNSKPQYILRNIARSEIPLYLDICIVVTRPAFKKFKDVLNENETYFDQLFFHVTQIFAWHNIHLLVREIDYWRVENKVNMEKPDDFKSLQLYFERKNYKYDAVVVFTELNMSGTLGMAQVGSICTNAGIAIIDFPVERLPSPSIAAVIAHELGHVIGFHHTEKYNENCLCASENSKYCVMKEYHYYKGFNVLFVD</sequence>
<dbReference type="GO" id="GO:0006508">
    <property type="term" value="P:proteolysis"/>
    <property type="evidence" value="ECO:0007669"/>
    <property type="project" value="InterPro"/>
</dbReference>
<feature type="domain" description="Peptidase M12B" evidence="3">
    <location>
        <begin position="60"/>
        <end position="236"/>
    </location>
</feature>
<dbReference type="SUPFAM" id="SSF55486">
    <property type="entry name" value="Metalloproteases ('zincins'), catalytic domain"/>
    <property type="match status" value="1"/>
</dbReference>
<reference evidence="4" key="1">
    <citation type="submission" date="2018-11" db="EMBL/GenBank/DDBJ databases">
        <title>Myxobolus squamalis genome and transcriptome.</title>
        <authorList>
            <person name="Yahalomi D."/>
            <person name="Atkinson S.D."/>
            <person name="Neuhof M."/>
            <person name="Chang E.S."/>
            <person name="Philippe H."/>
            <person name="Cartwright P."/>
            <person name="Bartholomew J.L."/>
            <person name="Huchon D."/>
        </authorList>
    </citation>
    <scope>NUCLEOTIDE SEQUENCE</scope>
    <source>
        <strain evidence="4">71B08</strain>
        <tissue evidence="4">Whole</tissue>
    </source>
</reference>
<keyword evidence="1" id="KW-0862">Zinc</keyword>
<protein>
    <submittedName>
        <fullName evidence="4">Zinc metalloproteinase-disintegrin-like (Trinotate prediction)</fullName>
    </submittedName>
</protein>
<evidence type="ECO:0000256" key="2">
    <source>
        <dbReference type="SAM" id="SignalP"/>
    </source>
</evidence>
<feature type="chain" id="PRO_5025502585" evidence="2">
    <location>
        <begin position="23"/>
        <end position="236"/>
    </location>
</feature>
<dbReference type="Pfam" id="PF01421">
    <property type="entry name" value="Reprolysin"/>
    <property type="match status" value="1"/>
</dbReference>
<feature type="signal peptide" evidence="2">
    <location>
        <begin position="1"/>
        <end position="22"/>
    </location>
</feature>
<evidence type="ECO:0000313" key="4">
    <source>
        <dbReference type="EMBL" id="NDJ95715.1"/>
    </source>
</evidence>
<keyword evidence="4" id="KW-0401">Integrin</keyword>
<feature type="binding site" evidence="1">
    <location>
        <position position="201"/>
    </location>
    <ligand>
        <name>Zn(2+)</name>
        <dbReference type="ChEBI" id="CHEBI:29105"/>
        <note>catalytic</note>
    </ligand>
</feature>
<dbReference type="PROSITE" id="PS50215">
    <property type="entry name" value="ADAM_MEPRO"/>
    <property type="match status" value="1"/>
</dbReference>
<feature type="binding site" evidence="1">
    <location>
        <position position="195"/>
    </location>
    <ligand>
        <name>Zn(2+)</name>
        <dbReference type="ChEBI" id="CHEBI:29105"/>
        <note>catalytic</note>
    </ligand>
</feature>
<dbReference type="GO" id="GO:0046872">
    <property type="term" value="F:metal ion binding"/>
    <property type="evidence" value="ECO:0007669"/>
    <property type="project" value="UniProtKB-KW"/>
</dbReference>
<comment type="caution">
    <text evidence="1">Lacks conserved residue(s) required for the propagation of feature annotation.</text>
</comment>
<feature type="binding site" evidence="1">
    <location>
        <position position="191"/>
    </location>
    <ligand>
        <name>Zn(2+)</name>
        <dbReference type="ChEBI" id="CHEBI:29105"/>
        <note>catalytic</note>
    </ligand>
</feature>
<organism evidence="4">
    <name type="scientific">Myxobolus squamalis</name>
    <name type="common">Myxosporean</name>
    <dbReference type="NCBI Taxonomy" id="59785"/>
    <lineage>
        <taxon>Eukaryota</taxon>
        <taxon>Metazoa</taxon>
        <taxon>Cnidaria</taxon>
        <taxon>Myxozoa</taxon>
        <taxon>Myxosporea</taxon>
        <taxon>Bivalvulida</taxon>
        <taxon>Platysporina</taxon>
        <taxon>Myxobolidae</taxon>
        <taxon>Myxobolus</taxon>
    </lineage>
</organism>
<dbReference type="Gene3D" id="3.40.390.10">
    <property type="entry name" value="Collagenase (Catalytic Domain)"/>
    <property type="match status" value="1"/>
</dbReference>
<dbReference type="AlphaFoldDB" id="A0A6B2G083"/>
<accession>A0A6B2G083</accession>
<dbReference type="EMBL" id="GHBR01000102">
    <property type="protein sequence ID" value="NDJ95715.1"/>
    <property type="molecule type" value="Transcribed_RNA"/>
</dbReference>
<dbReference type="PANTHER" id="PTHR11905:SF159">
    <property type="entry name" value="ADAM METALLOPROTEASE"/>
    <property type="match status" value="1"/>
</dbReference>